<evidence type="ECO:0000313" key="5">
    <source>
        <dbReference type="EMBL" id="MBD2293060.1"/>
    </source>
</evidence>
<dbReference type="EMBL" id="JACJQU010000002">
    <property type="protein sequence ID" value="MBD2293060.1"/>
    <property type="molecule type" value="Genomic_DNA"/>
</dbReference>
<accession>A0A927A148</accession>
<sequence>MKIAFFVGEFPLLSESFILNQLTGLIDRGHEVFIYSLYGKPSNLSKLHPNVEKYQLIERTYYCPKIPKNYLLRLLKGIGLVLANFPKSPLMLLQLINIFKYGKQAASLNLLYQAIPLIGQAASYDIIHCQFGTYGLSGRVFRQLGLIQGKIVTTFRGKDISRDIKKYGDNLYEQLFQEGEYFFTNCEFFRQRVLKLGCDENKIVVHGSGIDCNKFSFTPRNLAAGEHIKIATIGRLTEKKGIKYCIEAIAQVVKDYPHLEYNIIGDGNLKEDLEQLIENLNLQSVVKLLGSKQQKEIIDILNQSHLFIATSITAKDGDQDAPVNTLKEAMAMGLPVISTWHGGIPELVEDGVSGFLVGEGDSEAIAQSLLYLIEHPENWTQMGHAGRTRVEKKYNMQHLNDELVKIYQHLL</sequence>
<proteinExistence type="inferred from homology"/>
<keyword evidence="3" id="KW-0808">Transferase</keyword>
<dbReference type="Proteomes" id="UP000662185">
    <property type="component" value="Unassembled WGS sequence"/>
</dbReference>
<dbReference type="GO" id="GO:0016757">
    <property type="term" value="F:glycosyltransferase activity"/>
    <property type="evidence" value="ECO:0007669"/>
    <property type="project" value="UniProtKB-KW"/>
</dbReference>
<gene>
    <name evidence="5" type="ORF">H6G06_06065</name>
</gene>
<dbReference type="SUPFAM" id="SSF53756">
    <property type="entry name" value="UDP-Glycosyltransferase/glycogen phosphorylase"/>
    <property type="match status" value="1"/>
</dbReference>
<dbReference type="PANTHER" id="PTHR12526">
    <property type="entry name" value="GLYCOSYLTRANSFERASE"/>
    <property type="match status" value="1"/>
</dbReference>
<dbReference type="RefSeq" id="WP_190558055.1">
    <property type="nucleotide sequence ID" value="NZ_JACJQU010000002.1"/>
</dbReference>
<name>A0A927A148_9NOST</name>
<comment type="caution">
    <text evidence="5">The sequence shown here is derived from an EMBL/GenBank/DDBJ whole genome shotgun (WGS) entry which is preliminary data.</text>
</comment>
<protein>
    <submittedName>
        <fullName evidence="5">Glycosyltransferase</fullName>
    </submittedName>
</protein>
<reference evidence="6" key="1">
    <citation type="journal article" date="2020" name="ISME J.">
        <title>Comparative genomics reveals insights into cyanobacterial evolution and habitat adaptation.</title>
        <authorList>
            <person name="Chen M.Y."/>
            <person name="Teng W.K."/>
            <person name="Zhao L."/>
            <person name="Hu C.X."/>
            <person name="Zhou Y.K."/>
            <person name="Han B.P."/>
            <person name="Song L.R."/>
            <person name="Shu W.S."/>
        </authorList>
    </citation>
    <scope>NUCLEOTIDE SEQUENCE [LARGE SCALE GENOMIC DNA]</scope>
    <source>
        <strain evidence="6">FACHB-251</strain>
    </source>
</reference>
<dbReference type="Pfam" id="PF00534">
    <property type="entry name" value="Glycos_transf_1"/>
    <property type="match status" value="1"/>
</dbReference>
<dbReference type="InterPro" id="IPR001296">
    <property type="entry name" value="Glyco_trans_1"/>
</dbReference>
<feature type="domain" description="Glycosyl transferase family 1" evidence="4">
    <location>
        <begin position="222"/>
        <end position="388"/>
    </location>
</feature>
<evidence type="ECO:0000313" key="6">
    <source>
        <dbReference type="Proteomes" id="UP000662185"/>
    </source>
</evidence>
<dbReference type="AlphaFoldDB" id="A0A927A148"/>
<organism evidence="5 6">
    <name type="scientific">Anabaena sphaerica FACHB-251</name>
    <dbReference type="NCBI Taxonomy" id="2692883"/>
    <lineage>
        <taxon>Bacteria</taxon>
        <taxon>Bacillati</taxon>
        <taxon>Cyanobacteriota</taxon>
        <taxon>Cyanophyceae</taxon>
        <taxon>Nostocales</taxon>
        <taxon>Nostocaceae</taxon>
        <taxon>Anabaena</taxon>
    </lineage>
</organism>
<comment type="similarity">
    <text evidence="1">Belongs to the glycosyltransferase group 1 family. Glycosyltransferase 4 subfamily.</text>
</comment>
<evidence type="ECO:0000256" key="3">
    <source>
        <dbReference type="ARBA" id="ARBA00022679"/>
    </source>
</evidence>
<keyword evidence="6" id="KW-1185">Reference proteome</keyword>
<dbReference type="Gene3D" id="3.40.50.2000">
    <property type="entry name" value="Glycogen Phosphorylase B"/>
    <property type="match status" value="2"/>
</dbReference>
<keyword evidence="2" id="KW-0328">Glycosyltransferase</keyword>
<evidence type="ECO:0000256" key="2">
    <source>
        <dbReference type="ARBA" id="ARBA00022676"/>
    </source>
</evidence>
<evidence type="ECO:0000256" key="1">
    <source>
        <dbReference type="ARBA" id="ARBA00009481"/>
    </source>
</evidence>
<dbReference type="PANTHER" id="PTHR12526:SF640">
    <property type="entry name" value="COLANIC ACID BIOSYNTHESIS GLYCOSYLTRANSFERASE WCAL-RELATED"/>
    <property type="match status" value="1"/>
</dbReference>
<evidence type="ECO:0000259" key="4">
    <source>
        <dbReference type="Pfam" id="PF00534"/>
    </source>
</evidence>